<dbReference type="Proteomes" id="UP000183114">
    <property type="component" value="Unassembled WGS sequence"/>
</dbReference>
<dbReference type="RefSeq" id="WP_074877480.1">
    <property type="nucleotide sequence ID" value="NZ_FNTF01000002.1"/>
</dbReference>
<dbReference type="EMBL" id="FNTF01000002">
    <property type="protein sequence ID" value="SED88605.1"/>
    <property type="molecule type" value="Genomic_DNA"/>
</dbReference>
<proteinExistence type="predicted"/>
<name>A0A1H5EBX8_9PSED</name>
<organism evidence="1 2">
    <name type="scientific">Pseudomonas frederiksbergensis</name>
    <dbReference type="NCBI Taxonomy" id="104087"/>
    <lineage>
        <taxon>Bacteria</taxon>
        <taxon>Pseudomonadati</taxon>
        <taxon>Pseudomonadota</taxon>
        <taxon>Gammaproteobacteria</taxon>
        <taxon>Pseudomonadales</taxon>
        <taxon>Pseudomonadaceae</taxon>
        <taxon>Pseudomonas</taxon>
    </lineage>
</organism>
<reference evidence="1 2" key="1">
    <citation type="submission" date="2016-10" db="EMBL/GenBank/DDBJ databases">
        <authorList>
            <person name="de Groot N.N."/>
        </authorList>
    </citation>
    <scope>NUCLEOTIDE SEQUENCE [LARGE SCALE GENOMIC DNA]</scope>
    <source>
        <strain evidence="1 2">BS3655</strain>
    </source>
</reference>
<protein>
    <submittedName>
        <fullName evidence="1">Uncharacterized protein</fullName>
    </submittedName>
</protein>
<dbReference type="AlphaFoldDB" id="A0A1H5EBX8"/>
<evidence type="ECO:0000313" key="1">
    <source>
        <dbReference type="EMBL" id="SED88605.1"/>
    </source>
</evidence>
<accession>A0A1H5EBX8</accession>
<sequence length="137" mass="15832">MQFHGFEFGHIEVEIQHRAFDLHNFYQASTINYDIVDRSAVLIFTRRTEAWVPTEEARKITISFHEVDYFSSSGRDDYPIDGDDSVIHSIGAVESNAETRAFYLTDNIQPDHHLVMCFESGLTLRIQAVEARCKIDF</sequence>
<evidence type="ECO:0000313" key="2">
    <source>
        <dbReference type="Proteomes" id="UP000183114"/>
    </source>
</evidence>
<gene>
    <name evidence="1" type="ORF">SAMN04490185_4434</name>
</gene>